<comment type="catalytic activity">
    <reaction evidence="1">
        <text>Hydrolysis of terminal non-reducing N-acetyl-D-hexosamine residues in N-acetyl-beta-D-hexosaminides.</text>
        <dbReference type="EC" id="3.2.1.52"/>
    </reaction>
</comment>
<sequence length="740" mass="81767">MWSSLFVSGLLLVDTALGQLPGIPTVPFEAADGNKTFSLASVSTVIIDAKFATTTDKGGLTLIPPTLRAFGTTFAQDLQELLNKTVTAQDGDQRGPNTIFLTIDGDGEFLDAAGRPTTEGYAIAVNEDGVTIRGASALGAWWGTRTLLQQAVLGDGAVPVGQGRDAPGWSTRGMMLDCGRHWYPPAFLVDLCAYMSFFKQNTFHVHLSDNTIVPTYTPDNYNETYARFRLWSDNSALAGLNRHPNESYTRDDWDDVQTGCARRGVTVVPEIEAPGHCLPIVQWRPQIGYQGDLSLLNISHPDTMPTMKTIWKEFLPWFHSSVVSIGADEYKGPEEDYKKFVNEMTAFISAEASKSVRIWGTFPAVAHPGSPTTIATNITMQHWAYLFDNPYEDYIKNNYSVINSDEMYYVVMKDGPYGRAINTSTTFTGNPDGHGPWYPHIFNLSDPRQNPARDNKLVQGAIAPLWNDHGANTSVYSEAYYAWRDGIPALADKHWGGNLTQHQYAAWLSKLRDRIPDQDLERRIPSKQSTVFSYDFRSVQGESIADKSGNQYDANTTCQATGDGMNVSPDCAITTPWLSKGRNYTLSLTLRIDTLSNDKNTTLVAGSDSALMLTPNVTLFASGIYYRLNKTIPLQSWVRLELSAHGPRTYASAFDDKGRALFSKEEFLAEMSYYGAPLRWHEMAIEAPIHQITGWQGKVRDFTLTTGVDDAKQGGASVIRGLPGAYLLATMLAVAMYLSL</sequence>
<proteinExistence type="inferred from homology"/>
<dbReference type="STRING" id="983644.G3JAZ7"/>
<comment type="similarity">
    <text evidence="2">Belongs to the glycosyl hydrolase 20 family.</text>
</comment>
<evidence type="ECO:0000256" key="2">
    <source>
        <dbReference type="ARBA" id="ARBA00006285"/>
    </source>
</evidence>
<evidence type="ECO:0000256" key="5">
    <source>
        <dbReference type="ARBA" id="ARBA00023295"/>
    </source>
</evidence>
<evidence type="ECO:0000259" key="8">
    <source>
        <dbReference type="Pfam" id="PF00728"/>
    </source>
</evidence>
<dbReference type="VEuPathDB" id="FungiDB:CCM_03481"/>
<gene>
    <name evidence="10" type="ORF">CCM_03481</name>
</gene>
<dbReference type="OMA" id="HLSDHVW"/>
<dbReference type="CDD" id="cd06564">
    <property type="entry name" value="GH20_DspB_LnbB-like"/>
    <property type="match status" value="1"/>
</dbReference>
<dbReference type="Pfam" id="PF02838">
    <property type="entry name" value="Glyco_hydro_20b"/>
    <property type="match status" value="1"/>
</dbReference>
<dbReference type="EC" id="3.2.1.52" evidence="3"/>
<feature type="domain" description="Glycoside hydrolase family 20 catalytic" evidence="8">
    <location>
        <begin position="172"/>
        <end position="353"/>
    </location>
</feature>
<evidence type="ECO:0000313" key="11">
    <source>
        <dbReference type="Proteomes" id="UP000001610"/>
    </source>
</evidence>
<keyword evidence="7" id="KW-0732">Signal</keyword>
<dbReference type="RefSeq" id="XP_006668695.1">
    <property type="nucleotide sequence ID" value="XM_006668632.1"/>
</dbReference>
<evidence type="ECO:0000259" key="9">
    <source>
        <dbReference type="Pfam" id="PF02838"/>
    </source>
</evidence>
<dbReference type="OrthoDB" id="428480at2759"/>
<dbReference type="KEGG" id="cmt:CCM_03481"/>
<evidence type="ECO:0000313" key="10">
    <source>
        <dbReference type="EMBL" id="EGX95209.1"/>
    </source>
</evidence>
<dbReference type="SUPFAM" id="SSF55545">
    <property type="entry name" value="beta-N-acetylhexosaminidase-like domain"/>
    <property type="match status" value="1"/>
</dbReference>
<dbReference type="HOGENOM" id="CLU_010969_1_1_1"/>
<protein>
    <recommendedName>
        <fullName evidence="3">beta-N-acetylhexosaminidase</fullName>
        <ecNumber evidence="3">3.2.1.52</ecNumber>
    </recommendedName>
</protein>
<keyword evidence="5" id="KW-0326">Glycosidase</keyword>
<keyword evidence="4" id="KW-0378">Hydrolase</keyword>
<keyword evidence="11" id="KW-1185">Reference proteome</keyword>
<dbReference type="SUPFAM" id="SSF51445">
    <property type="entry name" value="(Trans)glycosidases"/>
    <property type="match status" value="1"/>
</dbReference>
<evidence type="ECO:0000256" key="3">
    <source>
        <dbReference type="ARBA" id="ARBA00012663"/>
    </source>
</evidence>
<dbReference type="GeneID" id="18165507"/>
<accession>G3JAZ7</accession>
<dbReference type="PANTHER" id="PTHR43678">
    <property type="entry name" value="PUTATIVE (AFU_ORTHOLOGUE AFUA_2G00640)-RELATED"/>
    <property type="match status" value="1"/>
</dbReference>
<evidence type="ECO:0000256" key="4">
    <source>
        <dbReference type="ARBA" id="ARBA00022801"/>
    </source>
</evidence>
<dbReference type="eggNOG" id="KOG2499">
    <property type="taxonomic scope" value="Eukaryota"/>
</dbReference>
<dbReference type="PANTHER" id="PTHR43678:SF1">
    <property type="entry name" value="BETA-N-ACETYLHEXOSAMINIDASE"/>
    <property type="match status" value="1"/>
</dbReference>
<dbReference type="InterPro" id="IPR015883">
    <property type="entry name" value="Glyco_hydro_20_cat"/>
</dbReference>
<dbReference type="InterPro" id="IPR017853">
    <property type="entry name" value="GH"/>
</dbReference>
<dbReference type="Proteomes" id="UP000001610">
    <property type="component" value="Unassembled WGS sequence"/>
</dbReference>
<dbReference type="InterPro" id="IPR015882">
    <property type="entry name" value="HEX_bac_N"/>
</dbReference>
<feature type="domain" description="Beta-hexosaminidase bacterial type N-terminal" evidence="9">
    <location>
        <begin position="75"/>
        <end position="150"/>
    </location>
</feature>
<dbReference type="Gene3D" id="3.30.379.10">
    <property type="entry name" value="Chitobiase/beta-hexosaminidase domain 2-like"/>
    <property type="match status" value="1"/>
</dbReference>
<feature type="active site" description="Proton donor" evidence="6">
    <location>
        <position position="329"/>
    </location>
</feature>
<dbReference type="Pfam" id="PF00728">
    <property type="entry name" value="Glyco_hydro_20"/>
    <property type="match status" value="1"/>
</dbReference>
<evidence type="ECO:0000256" key="7">
    <source>
        <dbReference type="SAM" id="SignalP"/>
    </source>
</evidence>
<dbReference type="PRINTS" id="PR00738">
    <property type="entry name" value="GLHYDRLASE20"/>
</dbReference>
<dbReference type="InterPro" id="IPR025705">
    <property type="entry name" value="Beta_hexosaminidase_sua/sub"/>
</dbReference>
<dbReference type="InParanoid" id="G3JAZ7"/>
<evidence type="ECO:0000256" key="6">
    <source>
        <dbReference type="PIRSR" id="PIRSR625705-1"/>
    </source>
</evidence>
<feature type="signal peptide" evidence="7">
    <location>
        <begin position="1"/>
        <end position="18"/>
    </location>
</feature>
<dbReference type="Gene3D" id="3.20.20.80">
    <property type="entry name" value="Glycosidases"/>
    <property type="match status" value="1"/>
</dbReference>
<feature type="chain" id="PRO_5003446301" description="beta-N-acetylhexosaminidase" evidence="7">
    <location>
        <begin position="19"/>
        <end position="740"/>
    </location>
</feature>
<dbReference type="InterPro" id="IPR052764">
    <property type="entry name" value="GH20_Enzymes"/>
</dbReference>
<name>G3JAZ7_CORMM</name>
<dbReference type="InterPro" id="IPR029018">
    <property type="entry name" value="Hex-like_dom2"/>
</dbReference>
<dbReference type="AlphaFoldDB" id="G3JAZ7"/>
<evidence type="ECO:0000256" key="1">
    <source>
        <dbReference type="ARBA" id="ARBA00001231"/>
    </source>
</evidence>
<dbReference type="GO" id="GO:0005975">
    <property type="term" value="P:carbohydrate metabolic process"/>
    <property type="evidence" value="ECO:0007669"/>
    <property type="project" value="InterPro"/>
</dbReference>
<dbReference type="EMBL" id="JH126400">
    <property type="protein sequence ID" value="EGX95209.1"/>
    <property type="molecule type" value="Genomic_DNA"/>
</dbReference>
<dbReference type="GO" id="GO:0004563">
    <property type="term" value="F:beta-N-acetylhexosaminidase activity"/>
    <property type="evidence" value="ECO:0007669"/>
    <property type="project" value="UniProtKB-EC"/>
</dbReference>
<organism evidence="10 11">
    <name type="scientific">Cordyceps militaris (strain CM01)</name>
    <name type="common">Caterpillar fungus</name>
    <dbReference type="NCBI Taxonomy" id="983644"/>
    <lineage>
        <taxon>Eukaryota</taxon>
        <taxon>Fungi</taxon>
        <taxon>Dikarya</taxon>
        <taxon>Ascomycota</taxon>
        <taxon>Pezizomycotina</taxon>
        <taxon>Sordariomycetes</taxon>
        <taxon>Hypocreomycetidae</taxon>
        <taxon>Hypocreales</taxon>
        <taxon>Cordycipitaceae</taxon>
        <taxon>Cordyceps</taxon>
    </lineage>
</organism>
<reference evidence="10 11" key="1">
    <citation type="journal article" date="2011" name="Genome Biol.">
        <title>Genome sequence of the insect pathogenic fungus Cordyceps militaris, a valued traditional Chinese medicine.</title>
        <authorList>
            <person name="Zheng P."/>
            <person name="Xia Y."/>
            <person name="Xiao G."/>
            <person name="Xiong C."/>
            <person name="Hu X."/>
            <person name="Zhang S."/>
            <person name="Zheng H."/>
            <person name="Huang Y."/>
            <person name="Zhou Y."/>
            <person name="Wang S."/>
            <person name="Zhao G.P."/>
            <person name="Liu X."/>
            <person name="St Leger R.J."/>
            <person name="Wang C."/>
        </authorList>
    </citation>
    <scope>NUCLEOTIDE SEQUENCE [LARGE SCALE GENOMIC DNA]</scope>
    <source>
        <strain evidence="10 11">CM01</strain>
    </source>
</reference>